<name>A0A811QX05_9POAL</name>
<accession>A0A811QX05</accession>
<comment type="caution">
    <text evidence="3">The sequence shown here is derived from an EMBL/GenBank/DDBJ whole genome shotgun (WGS) entry which is preliminary data.</text>
</comment>
<dbReference type="PANTHER" id="PTHR12832:SF11">
    <property type="entry name" value="LD23868P"/>
    <property type="match status" value="1"/>
</dbReference>
<organism evidence="3 4">
    <name type="scientific">Miscanthus lutarioriparius</name>
    <dbReference type="NCBI Taxonomy" id="422564"/>
    <lineage>
        <taxon>Eukaryota</taxon>
        <taxon>Viridiplantae</taxon>
        <taxon>Streptophyta</taxon>
        <taxon>Embryophyta</taxon>
        <taxon>Tracheophyta</taxon>
        <taxon>Spermatophyta</taxon>
        <taxon>Magnoliopsida</taxon>
        <taxon>Liliopsida</taxon>
        <taxon>Poales</taxon>
        <taxon>Poaceae</taxon>
        <taxon>PACMAD clade</taxon>
        <taxon>Panicoideae</taxon>
        <taxon>Andropogonodae</taxon>
        <taxon>Andropogoneae</taxon>
        <taxon>Saccharinae</taxon>
        <taxon>Miscanthus</taxon>
    </lineage>
</organism>
<dbReference type="Pfam" id="PF05794">
    <property type="entry name" value="Tcp11"/>
    <property type="match status" value="1"/>
</dbReference>
<evidence type="ECO:0008006" key="5">
    <source>
        <dbReference type="Google" id="ProtNLM"/>
    </source>
</evidence>
<feature type="region of interest" description="Disordered" evidence="2">
    <location>
        <begin position="153"/>
        <end position="177"/>
    </location>
</feature>
<dbReference type="EMBL" id="CAJGYO010000011">
    <property type="protein sequence ID" value="CAD6260822.1"/>
    <property type="molecule type" value="Genomic_DNA"/>
</dbReference>
<evidence type="ECO:0000313" key="4">
    <source>
        <dbReference type="Proteomes" id="UP000604825"/>
    </source>
</evidence>
<dbReference type="AlphaFoldDB" id="A0A811QX05"/>
<dbReference type="InterPro" id="IPR008862">
    <property type="entry name" value="Tcp11"/>
</dbReference>
<feature type="compositionally biased region" description="Low complexity" evidence="2">
    <location>
        <begin position="388"/>
        <end position="400"/>
    </location>
</feature>
<reference evidence="3" key="1">
    <citation type="submission" date="2020-10" db="EMBL/GenBank/DDBJ databases">
        <authorList>
            <person name="Han B."/>
            <person name="Lu T."/>
            <person name="Zhao Q."/>
            <person name="Huang X."/>
            <person name="Zhao Y."/>
        </authorList>
    </citation>
    <scope>NUCLEOTIDE SEQUENCE</scope>
</reference>
<feature type="region of interest" description="Disordered" evidence="2">
    <location>
        <begin position="379"/>
        <end position="406"/>
    </location>
</feature>
<evidence type="ECO:0000256" key="1">
    <source>
        <dbReference type="ARBA" id="ARBA00010954"/>
    </source>
</evidence>
<comment type="similarity">
    <text evidence="1">Belongs to the TCP11 family.</text>
</comment>
<evidence type="ECO:0000313" key="3">
    <source>
        <dbReference type="EMBL" id="CAD6260822.1"/>
    </source>
</evidence>
<evidence type="ECO:0000256" key="2">
    <source>
        <dbReference type="SAM" id="MobiDB-lite"/>
    </source>
</evidence>
<proteinExistence type="inferred from homology"/>
<dbReference type="GO" id="GO:0007165">
    <property type="term" value="P:signal transduction"/>
    <property type="evidence" value="ECO:0007669"/>
    <property type="project" value="TreeGrafter"/>
</dbReference>
<keyword evidence="4" id="KW-1185">Reference proteome</keyword>
<dbReference type="PANTHER" id="PTHR12832">
    <property type="entry name" value="TESTIS-SPECIFIC PROTEIN PBS13 T-COMPLEX 11"/>
    <property type="match status" value="1"/>
</dbReference>
<dbReference type="Proteomes" id="UP000604825">
    <property type="component" value="Unassembled WGS sequence"/>
</dbReference>
<dbReference type="OrthoDB" id="276323at2759"/>
<sequence>MTGALEFVAMEVQPAEEQRAVAATKLLQSSDAGRQQRREYLKEHQSPRADYIKHADLLSRKLARFPLLVNFRCWKKFALSKKTTLSLVQAFDSSGINGKSVKNMSFENLAMSMESPPILQATRALLDRLETRFVISSSAPVENVDHLLKHFAAPPRRKKPAAPRRARSSRSVGTTAPAAAVAKRLAVTVTQQSSQEINRLPRYSLRVVLCAYMILAHPSAVLSGQREGEAQLMESAARFVEEFELLTKTVLDGHGPSAVQRKFRDQLAAFDRVWCVYLYRFVARKVKDATLLERDLVSAVCKLELSMMQTCKLTVDGRSPSKLTHDMKAIQRQVADDQKLLRDKVQLLSGDAGVARMDSALSDTRSKFFEAKKKNASPVAKPIADDVSTPALSTNSSSSPVKQPTENERMVNEMLHQDDGSAFAGKSDSAAAEDGFQEKLRETMEKAFWDLVTDSMTGEKLDYSQLVSLVKEVRDSLHELSPKGWKEEILEKIDVEILSQVLGSGSQDAQYLGQILQYSLDMVRRLSAAAKEDQMKKSHDKLLIELAASSEADDANGTSSFVVGAVKGLRFALEEIKELQAEVSKACIQLAMQRIIQGSTGVDYLKNAFAGRHGPPANAGASLPLTAQWISTLKNVARQEWREHLGSLSVVPSAALIPVLHAGHGAAAAVGQPSSSSPAAAGGVSGQPECKGDELDKMIRIGLLQLVSNSVKKINSEDFDPNLCCFSSMLILRQVLMGESTKATALELENATAELFNALVKTLDGGSPDAGAEEIVEAMMNASASVGSPSEEKIQGRRQTTARVLLKSLQPGDVVFKMVSRAVFCAFRAVFCAFRGVVLGGSGHKGQKLADVALRRVGAARLVDRVVKASEVPIKVVTVSGKVHGPWYKALL</sequence>
<feature type="compositionally biased region" description="Basic residues" evidence="2">
    <location>
        <begin position="155"/>
        <end position="168"/>
    </location>
</feature>
<gene>
    <name evidence="3" type="ORF">NCGR_LOCUS44245</name>
</gene>
<protein>
    <recommendedName>
        <fullName evidence="5">T-complex protein 11</fullName>
    </recommendedName>
</protein>